<keyword evidence="3" id="KW-0597">Phosphoprotein</keyword>
<gene>
    <name evidence="11" type="ORF">BCL67_1297</name>
</gene>
<evidence type="ECO:0000256" key="7">
    <source>
        <dbReference type="ARBA" id="ARBA00022840"/>
    </source>
</evidence>
<keyword evidence="12" id="KW-1185">Reference proteome</keyword>
<feature type="transmembrane region" description="Helical" evidence="9">
    <location>
        <begin position="50"/>
        <end position="67"/>
    </location>
</feature>
<dbReference type="PANTHER" id="PTHR24421:SF10">
    <property type="entry name" value="NITRATE_NITRITE SENSOR PROTEIN NARQ"/>
    <property type="match status" value="1"/>
</dbReference>
<keyword evidence="8" id="KW-0902">Two-component regulatory system</keyword>
<dbReference type="Gene3D" id="3.30.565.10">
    <property type="entry name" value="Histidine kinase-like ATPase, C-terminal domain"/>
    <property type="match status" value="1"/>
</dbReference>
<evidence type="ECO:0000256" key="6">
    <source>
        <dbReference type="ARBA" id="ARBA00022777"/>
    </source>
</evidence>
<dbReference type="Proteomes" id="UP000238217">
    <property type="component" value="Unassembled WGS sequence"/>
</dbReference>
<dbReference type="CDD" id="cd16917">
    <property type="entry name" value="HATPase_UhpB-NarQ-NarX-like"/>
    <property type="match status" value="1"/>
</dbReference>
<sequence>MYRPVSGVEKLPGALLERPRVVDASLAVGLFLVLGLIIQAEQGGIRAPDALAYLFALALGMLLFWRRRFPLSVLLFSVSILMIYSLLGYPSIGLGLPLAAALYSAAQRHRPRWSLKIAGGLVFLFFAAAVVAPFVRHTDENVFSLFVYTLAPEVALMAAVIALGDGARSRREASQRSARLLEATAEQERTLAQAIAASERAEIARELHDTLGHQTTVISMHAEVAAEALPGNPAAAQDALGVISSTSGEMIGELRATVRKLREHEVRRPVVSIAALEKSVFADSALTIEADIAVTRQFGEEVEAVVYRIVQEALTNVAKHSVARTVYVQIRERGRDLEVTVRDNGPREGLLEAHTGVGLVGMKERAAALGGSIETGPWGEGFRVRALLPIDPVQPQRLEKAPA</sequence>
<keyword evidence="5" id="KW-0547">Nucleotide-binding</keyword>
<dbReference type="Gene3D" id="1.20.5.1930">
    <property type="match status" value="1"/>
</dbReference>
<protein>
    <recommendedName>
        <fullName evidence="2">histidine kinase</fullName>
        <ecNumber evidence="2">2.7.13.3</ecNumber>
    </recommendedName>
</protein>
<keyword evidence="4" id="KW-0808">Transferase</keyword>
<evidence type="ECO:0000256" key="4">
    <source>
        <dbReference type="ARBA" id="ARBA00022679"/>
    </source>
</evidence>
<feature type="transmembrane region" description="Helical" evidence="9">
    <location>
        <begin position="73"/>
        <end position="103"/>
    </location>
</feature>
<proteinExistence type="predicted"/>
<evidence type="ECO:0000256" key="2">
    <source>
        <dbReference type="ARBA" id="ARBA00012438"/>
    </source>
</evidence>
<dbReference type="GO" id="GO:0046983">
    <property type="term" value="F:protein dimerization activity"/>
    <property type="evidence" value="ECO:0007669"/>
    <property type="project" value="InterPro"/>
</dbReference>
<dbReference type="Pfam" id="PF07730">
    <property type="entry name" value="HisKA_3"/>
    <property type="match status" value="1"/>
</dbReference>
<dbReference type="SUPFAM" id="SSF55874">
    <property type="entry name" value="ATPase domain of HSP90 chaperone/DNA topoisomerase II/histidine kinase"/>
    <property type="match status" value="1"/>
</dbReference>
<dbReference type="EC" id="2.7.13.3" evidence="2"/>
<organism evidence="11 12">
    <name type="scientific">Nesterenkonia sandarakina</name>
    <dbReference type="NCBI Taxonomy" id="272918"/>
    <lineage>
        <taxon>Bacteria</taxon>
        <taxon>Bacillati</taxon>
        <taxon>Actinomycetota</taxon>
        <taxon>Actinomycetes</taxon>
        <taxon>Micrococcales</taxon>
        <taxon>Micrococcaceae</taxon>
        <taxon>Nesterenkonia</taxon>
    </lineage>
</organism>
<dbReference type="SMART" id="SM00387">
    <property type="entry name" value="HATPase_c"/>
    <property type="match status" value="1"/>
</dbReference>
<evidence type="ECO:0000256" key="3">
    <source>
        <dbReference type="ARBA" id="ARBA00022553"/>
    </source>
</evidence>
<dbReference type="EMBL" id="PVTY01000029">
    <property type="protein sequence ID" value="PRZ11823.1"/>
    <property type="molecule type" value="Genomic_DNA"/>
</dbReference>
<reference evidence="11 12" key="1">
    <citation type="submission" date="2018-03" db="EMBL/GenBank/DDBJ databases">
        <title>Comparative analysis of microorganisms from saline springs in Andes Mountain Range, Colombia.</title>
        <authorList>
            <person name="Rubin E."/>
        </authorList>
    </citation>
    <scope>NUCLEOTIDE SEQUENCE [LARGE SCALE GENOMIC DNA]</scope>
    <source>
        <strain evidence="11 12">CG 35</strain>
    </source>
</reference>
<comment type="catalytic activity">
    <reaction evidence="1">
        <text>ATP + protein L-histidine = ADP + protein N-phospho-L-histidine.</text>
        <dbReference type="EC" id="2.7.13.3"/>
    </reaction>
</comment>
<feature type="transmembrane region" description="Helical" evidence="9">
    <location>
        <begin position="141"/>
        <end position="163"/>
    </location>
</feature>
<keyword evidence="7" id="KW-0067">ATP-binding</keyword>
<keyword evidence="9" id="KW-1133">Transmembrane helix</keyword>
<dbReference type="PANTHER" id="PTHR24421">
    <property type="entry name" value="NITRATE/NITRITE SENSOR PROTEIN NARX-RELATED"/>
    <property type="match status" value="1"/>
</dbReference>
<dbReference type="InterPro" id="IPR003594">
    <property type="entry name" value="HATPase_dom"/>
</dbReference>
<accession>A0A2T0YAW7</accession>
<keyword evidence="6 11" id="KW-0418">Kinase</keyword>
<dbReference type="RefSeq" id="WP_106124077.1">
    <property type="nucleotide sequence ID" value="NZ_PVTY01000029.1"/>
</dbReference>
<feature type="transmembrane region" description="Helical" evidence="9">
    <location>
        <begin position="115"/>
        <end position="135"/>
    </location>
</feature>
<evidence type="ECO:0000256" key="9">
    <source>
        <dbReference type="SAM" id="Phobius"/>
    </source>
</evidence>
<dbReference type="InterPro" id="IPR011712">
    <property type="entry name" value="Sig_transdc_His_kin_sub3_dim/P"/>
</dbReference>
<comment type="caution">
    <text evidence="11">The sequence shown here is derived from an EMBL/GenBank/DDBJ whole genome shotgun (WGS) entry which is preliminary data.</text>
</comment>
<keyword evidence="9" id="KW-0472">Membrane</keyword>
<dbReference type="OrthoDB" id="227596at2"/>
<dbReference type="InterPro" id="IPR036890">
    <property type="entry name" value="HATPase_C_sf"/>
</dbReference>
<feature type="transmembrane region" description="Helical" evidence="9">
    <location>
        <begin position="20"/>
        <end position="38"/>
    </location>
</feature>
<evidence type="ECO:0000313" key="12">
    <source>
        <dbReference type="Proteomes" id="UP000238217"/>
    </source>
</evidence>
<dbReference type="AlphaFoldDB" id="A0A2T0YAW7"/>
<evidence type="ECO:0000256" key="8">
    <source>
        <dbReference type="ARBA" id="ARBA00023012"/>
    </source>
</evidence>
<dbReference type="InterPro" id="IPR055558">
    <property type="entry name" value="DUF7134"/>
</dbReference>
<evidence type="ECO:0000256" key="5">
    <source>
        <dbReference type="ARBA" id="ARBA00022741"/>
    </source>
</evidence>
<evidence type="ECO:0000256" key="1">
    <source>
        <dbReference type="ARBA" id="ARBA00000085"/>
    </source>
</evidence>
<dbReference type="Pfam" id="PF02518">
    <property type="entry name" value="HATPase_c"/>
    <property type="match status" value="1"/>
</dbReference>
<feature type="domain" description="Histidine kinase/HSP90-like ATPase" evidence="10">
    <location>
        <begin position="301"/>
        <end position="392"/>
    </location>
</feature>
<name>A0A2T0YAW7_9MICC</name>
<dbReference type="GO" id="GO:0016020">
    <property type="term" value="C:membrane"/>
    <property type="evidence" value="ECO:0007669"/>
    <property type="project" value="InterPro"/>
</dbReference>
<dbReference type="GO" id="GO:0005524">
    <property type="term" value="F:ATP binding"/>
    <property type="evidence" value="ECO:0007669"/>
    <property type="project" value="UniProtKB-KW"/>
</dbReference>
<evidence type="ECO:0000313" key="11">
    <source>
        <dbReference type="EMBL" id="PRZ11823.1"/>
    </source>
</evidence>
<evidence type="ECO:0000259" key="10">
    <source>
        <dbReference type="SMART" id="SM00387"/>
    </source>
</evidence>
<dbReference type="Pfam" id="PF23539">
    <property type="entry name" value="DUF7134"/>
    <property type="match status" value="1"/>
</dbReference>
<keyword evidence="9" id="KW-0812">Transmembrane</keyword>
<dbReference type="InterPro" id="IPR050482">
    <property type="entry name" value="Sensor_HK_TwoCompSys"/>
</dbReference>
<dbReference type="GO" id="GO:0000155">
    <property type="term" value="F:phosphorelay sensor kinase activity"/>
    <property type="evidence" value="ECO:0007669"/>
    <property type="project" value="InterPro"/>
</dbReference>